<gene>
    <name evidence="1" type="ORF">HJA87_13180</name>
</gene>
<evidence type="ECO:0000313" key="1">
    <source>
        <dbReference type="EMBL" id="MBY3590829.1"/>
    </source>
</evidence>
<keyword evidence="2" id="KW-1185">Reference proteome</keyword>
<sequence>MPNLAAPDSASRPIICGSGSYRPDRKEDSLAQLIWQRDGRTQFRRGLFDGTSGGTAAIAQWHSASKLFYGEWKIISFADGLSNAGAMTISAGLASLRAGGGQFYGMFINAALTRIILLIAVQ</sequence>
<reference evidence="1 2" key="1">
    <citation type="submission" date="2020-06" db="EMBL/GenBank/DDBJ databases">
        <title>Global-level population genomics: horizontal gene transfer, symbiosis and evolution in Rhizobia.</title>
        <authorList>
            <person name="Gai Y."/>
        </authorList>
    </citation>
    <scope>NUCLEOTIDE SEQUENCE [LARGE SCALE GENOMIC DNA]</scope>
    <source>
        <strain evidence="1 2">PLR6_1b</strain>
    </source>
</reference>
<dbReference type="Proteomes" id="UP000720124">
    <property type="component" value="Unassembled WGS sequence"/>
</dbReference>
<protein>
    <submittedName>
        <fullName evidence="1">Uncharacterized protein</fullName>
    </submittedName>
</protein>
<organism evidence="1 2">
    <name type="scientific">Rhizobium bangladeshense</name>
    <dbReference type="NCBI Taxonomy" id="1138189"/>
    <lineage>
        <taxon>Bacteria</taxon>
        <taxon>Pseudomonadati</taxon>
        <taxon>Pseudomonadota</taxon>
        <taxon>Alphaproteobacteria</taxon>
        <taxon>Hyphomicrobiales</taxon>
        <taxon>Rhizobiaceae</taxon>
        <taxon>Rhizobium/Agrobacterium group</taxon>
        <taxon>Rhizobium</taxon>
    </lineage>
</organism>
<accession>A0ABS7LI14</accession>
<name>A0ABS7LI14_9HYPH</name>
<evidence type="ECO:0000313" key="2">
    <source>
        <dbReference type="Proteomes" id="UP000720124"/>
    </source>
</evidence>
<proteinExistence type="predicted"/>
<comment type="caution">
    <text evidence="1">The sequence shown here is derived from an EMBL/GenBank/DDBJ whole genome shotgun (WGS) entry which is preliminary data.</text>
</comment>
<dbReference type="EMBL" id="JABTXI010000004">
    <property type="protein sequence ID" value="MBY3590829.1"/>
    <property type="molecule type" value="Genomic_DNA"/>
</dbReference>
<dbReference type="RefSeq" id="WP_221094314.1">
    <property type="nucleotide sequence ID" value="NZ_JABDWX010000004.1"/>
</dbReference>